<dbReference type="InterPro" id="IPR035595">
    <property type="entry name" value="UDP_glycos_trans_CS"/>
</dbReference>
<dbReference type="FunFam" id="3.40.50.2000:FF:000027">
    <property type="entry name" value="Glycosyltransferase"/>
    <property type="match status" value="1"/>
</dbReference>
<name>A0AA88VTB4_9ASTE</name>
<evidence type="ECO:0000313" key="6">
    <source>
        <dbReference type="EMBL" id="KAK3013503.1"/>
    </source>
</evidence>
<comment type="caution">
    <text evidence="6">The sequence shown here is derived from an EMBL/GenBank/DDBJ whole genome shotgun (WGS) entry which is preliminary data.</text>
</comment>
<accession>A0AA88VTB4</accession>
<keyword evidence="7" id="KW-1185">Reference proteome</keyword>
<dbReference type="InterPro" id="IPR002213">
    <property type="entry name" value="UDP_glucos_trans"/>
</dbReference>
<evidence type="ECO:0000313" key="7">
    <source>
        <dbReference type="Proteomes" id="UP001188597"/>
    </source>
</evidence>
<reference evidence="6" key="1">
    <citation type="submission" date="2022-12" db="EMBL/GenBank/DDBJ databases">
        <title>Draft genome assemblies for two species of Escallonia (Escalloniales).</title>
        <authorList>
            <person name="Chanderbali A."/>
            <person name="Dervinis C."/>
            <person name="Anghel I."/>
            <person name="Soltis D."/>
            <person name="Soltis P."/>
            <person name="Zapata F."/>
        </authorList>
    </citation>
    <scope>NUCLEOTIDE SEQUENCE</scope>
    <source>
        <strain evidence="6">UCBG64.0493</strain>
        <tissue evidence="6">Leaf</tissue>
    </source>
</reference>
<dbReference type="Proteomes" id="UP001188597">
    <property type="component" value="Unassembled WGS sequence"/>
</dbReference>
<organism evidence="6 7">
    <name type="scientific">Escallonia herrerae</name>
    <dbReference type="NCBI Taxonomy" id="1293975"/>
    <lineage>
        <taxon>Eukaryota</taxon>
        <taxon>Viridiplantae</taxon>
        <taxon>Streptophyta</taxon>
        <taxon>Embryophyta</taxon>
        <taxon>Tracheophyta</taxon>
        <taxon>Spermatophyta</taxon>
        <taxon>Magnoliopsida</taxon>
        <taxon>eudicotyledons</taxon>
        <taxon>Gunneridae</taxon>
        <taxon>Pentapetalae</taxon>
        <taxon>asterids</taxon>
        <taxon>campanulids</taxon>
        <taxon>Escalloniales</taxon>
        <taxon>Escalloniaceae</taxon>
        <taxon>Escallonia</taxon>
    </lineage>
</organism>
<evidence type="ECO:0000259" key="5">
    <source>
        <dbReference type="Pfam" id="PF26168"/>
    </source>
</evidence>
<evidence type="ECO:0000256" key="3">
    <source>
        <dbReference type="RuleBase" id="RU003718"/>
    </source>
</evidence>
<dbReference type="AlphaFoldDB" id="A0AA88VTB4"/>
<gene>
    <name evidence="6" type="ORF">RJ639_010096</name>
</gene>
<keyword evidence="2 3" id="KW-0808">Transferase</keyword>
<dbReference type="Pfam" id="PF26168">
    <property type="entry name" value="Glyco_transf_N"/>
    <property type="match status" value="1"/>
</dbReference>
<dbReference type="FunFam" id="3.40.50.2000:FF:000055">
    <property type="entry name" value="Glycosyltransferase"/>
    <property type="match status" value="1"/>
</dbReference>
<dbReference type="PANTHER" id="PTHR11926">
    <property type="entry name" value="GLUCOSYL/GLUCURONOSYL TRANSFERASES"/>
    <property type="match status" value="1"/>
</dbReference>
<evidence type="ECO:0000256" key="1">
    <source>
        <dbReference type="ARBA" id="ARBA00009995"/>
    </source>
</evidence>
<evidence type="ECO:0000256" key="4">
    <source>
        <dbReference type="RuleBase" id="RU362057"/>
    </source>
</evidence>
<dbReference type="Pfam" id="PF00201">
    <property type="entry name" value="UDPGT"/>
    <property type="match status" value="1"/>
</dbReference>
<comment type="similarity">
    <text evidence="1 3">Belongs to the UDP-glycosyltransferase family.</text>
</comment>
<keyword evidence="3" id="KW-0328">Glycosyltransferase</keyword>
<dbReference type="EMBL" id="JAVXUP010001293">
    <property type="protein sequence ID" value="KAK3013503.1"/>
    <property type="molecule type" value="Genomic_DNA"/>
</dbReference>
<dbReference type="EC" id="2.4.1.-" evidence="4"/>
<protein>
    <recommendedName>
        <fullName evidence="4">Glycosyltransferase</fullName>
        <ecNumber evidence="4">2.4.1.-</ecNumber>
    </recommendedName>
</protein>
<dbReference type="SUPFAM" id="SSF53756">
    <property type="entry name" value="UDP-Glycosyltransferase/glycogen phosphorylase"/>
    <property type="match status" value="1"/>
</dbReference>
<feature type="domain" description="Glycosyltransferase N-terminal" evidence="5">
    <location>
        <begin position="13"/>
        <end position="138"/>
    </location>
</feature>
<evidence type="ECO:0000256" key="2">
    <source>
        <dbReference type="ARBA" id="ARBA00022679"/>
    </source>
</evidence>
<dbReference type="PANTHER" id="PTHR11926:SF774">
    <property type="entry name" value="UDP-GLYCOSYLTRANSFERASE 85A1-RELATED"/>
    <property type="match status" value="1"/>
</dbReference>
<sequence>MDLSHLPAKPHAVCVPCPAQGHINPLLKLAKLLHSKGFHITFVNTELVHQRLLKSRGPDSLKSLPSFRFEVIPDGIPPSDSDSDALPDGLTICDSTSKHCLAPFRDLLFKLNNSSNMPPLTCIVSDSVMGFTRTAAEEFGLPDVVFWTASACSLLAYVQYPGLLQRGLIPLRDASYLTNGYLDKVIDWIPSMQGLRLRDFPTFIRTTDLEDFWVKFSVQMMERVQGAYAIVINTFEELDHDILCALSAIYPPIYAIGPLQLLSNQIDDNRLELFGSNLWKEDSKCLKWLDTKEPKSVLYVNFGSFTVMTPEQFFEFYWGLANSNQNFLWIVRPDLVTGDSGVNPPEFSLATKDRGLLASWCPQEQVLSHPSIGGFLTHSGWNSTLESITAGVPMICWPFYADQQTNCWSCCNKWEIGMEINNDVKSNELEILVRELLVGEKGKEMKRKAMVWKRRAEEASSQVNLLAMINQVLSSSTINK</sequence>
<dbReference type="GO" id="GO:0080043">
    <property type="term" value="F:quercetin 3-O-glucosyltransferase activity"/>
    <property type="evidence" value="ECO:0007669"/>
    <property type="project" value="TreeGrafter"/>
</dbReference>
<dbReference type="CDD" id="cd03784">
    <property type="entry name" value="GT1_Gtf-like"/>
    <property type="match status" value="1"/>
</dbReference>
<dbReference type="InterPro" id="IPR058980">
    <property type="entry name" value="Glyco_transf_N"/>
</dbReference>
<proteinExistence type="inferred from homology"/>
<dbReference type="GO" id="GO:0080044">
    <property type="term" value="F:quercetin 7-O-glucosyltransferase activity"/>
    <property type="evidence" value="ECO:0007669"/>
    <property type="project" value="TreeGrafter"/>
</dbReference>
<dbReference type="Gene3D" id="3.40.50.2000">
    <property type="entry name" value="Glycogen Phosphorylase B"/>
    <property type="match status" value="2"/>
</dbReference>
<dbReference type="PROSITE" id="PS00375">
    <property type="entry name" value="UDPGT"/>
    <property type="match status" value="1"/>
</dbReference>